<accession>A0A7C4ENN2</accession>
<feature type="domain" description="Amidohydrolase 3" evidence="1">
    <location>
        <begin position="50"/>
        <end position="531"/>
    </location>
</feature>
<keyword evidence="2" id="KW-0378">Hydrolase</keyword>
<gene>
    <name evidence="2" type="ORF">ENR59_11075</name>
</gene>
<dbReference type="InterPro" id="IPR032466">
    <property type="entry name" value="Metal_Hydrolase"/>
</dbReference>
<comment type="caution">
    <text evidence="2">The sequence shown here is derived from an EMBL/GenBank/DDBJ whole genome shotgun (WGS) entry which is preliminary data.</text>
</comment>
<dbReference type="InterPro" id="IPR013108">
    <property type="entry name" value="Amidohydro_3"/>
</dbReference>
<dbReference type="Gene3D" id="2.30.40.10">
    <property type="entry name" value="Urease, subunit C, domain 1"/>
    <property type="match status" value="1"/>
</dbReference>
<dbReference type="PANTHER" id="PTHR22642">
    <property type="entry name" value="IMIDAZOLONEPROPIONASE"/>
    <property type="match status" value="1"/>
</dbReference>
<reference evidence="2" key="1">
    <citation type="journal article" date="2020" name="mSystems">
        <title>Genome- and Community-Level Interaction Insights into Carbon Utilization and Element Cycling Functions of Hydrothermarchaeota in Hydrothermal Sediment.</title>
        <authorList>
            <person name="Zhou Z."/>
            <person name="Liu Y."/>
            <person name="Xu W."/>
            <person name="Pan J."/>
            <person name="Luo Z.H."/>
            <person name="Li M."/>
        </authorList>
    </citation>
    <scope>NUCLEOTIDE SEQUENCE [LARGE SCALE GENOMIC DNA]</scope>
    <source>
        <strain evidence="2">SpSt-413</strain>
    </source>
</reference>
<dbReference type="InterPro" id="IPR033932">
    <property type="entry name" value="YtcJ-like"/>
</dbReference>
<dbReference type="EMBL" id="DSRP01000767">
    <property type="protein sequence ID" value="HGG93474.1"/>
    <property type="molecule type" value="Genomic_DNA"/>
</dbReference>
<evidence type="ECO:0000313" key="2">
    <source>
        <dbReference type="EMBL" id="HGG93474.1"/>
    </source>
</evidence>
<dbReference type="SUPFAM" id="SSF51338">
    <property type="entry name" value="Composite domain of metallo-dependent hydrolases"/>
    <property type="match status" value="1"/>
</dbReference>
<dbReference type="Gene3D" id="3.10.310.70">
    <property type="match status" value="1"/>
</dbReference>
<dbReference type="PANTHER" id="PTHR22642:SF2">
    <property type="entry name" value="PROTEIN LONG AFTER FAR-RED 3"/>
    <property type="match status" value="1"/>
</dbReference>
<sequence length="541" mass="57586">MSTLVLRNGRIHTLDPNQPAATALAVHGRRILAVGADADVLDAAGPRATVLDLEGRAVLPGFWDCHIHFYDWALVRFRLDLGGCASLEDFLARLGGRAVHSPLGEWIMGHNWNENAWAEPRMPDRRDLDGVAPDHPVILWRADLHLAVANSLALRLAGIDADTPDPPKGAIARDEHGQPTGVLLDGGINLVKAILPDPSPDEVAHAMELGMAAMHRLGITAVHDIRLMGGLEHRSAFGAWQRLREAGRISLRAFAALPGERLEEAVALGLRTGLGDDYLRVGALKYFTDGSMGARTAWVLEPYLDGSGSGLCCMPFEEIRQCLATADANGLAVTVHAIGDRSGNALATAFEELARARKPGQGPPIPHRVEHAQMLRPEDIARLARAGVAVSAQPIHLVDDMDMIDRSLGELGRHCYPFRSLVEAGVPLVFGSDAPVADPNPWLGVCAAVTRARPDGAPEGGWHPAQRLDVAQAVAAYTSSAAKAYGLDDRLGSLAPGKLADLVVLDRDPLAVDAAELAGTTVELTVFDGAVRHADGDFAGL</sequence>
<protein>
    <submittedName>
        <fullName evidence="2">Amidohydrolase</fullName>
    </submittedName>
</protein>
<dbReference type="CDD" id="cd01300">
    <property type="entry name" value="YtcJ_like"/>
    <property type="match status" value="1"/>
</dbReference>
<dbReference type="Gene3D" id="3.20.20.140">
    <property type="entry name" value="Metal-dependent hydrolases"/>
    <property type="match status" value="1"/>
</dbReference>
<dbReference type="InterPro" id="IPR011059">
    <property type="entry name" value="Metal-dep_hydrolase_composite"/>
</dbReference>
<name>A0A7C4ENN2_9BACT</name>
<organism evidence="2">
    <name type="scientific">Fundidesulfovibrio putealis</name>
    <dbReference type="NCBI Taxonomy" id="270496"/>
    <lineage>
        <taxon>Bacteria</taxon>
        <taxon>Pseudomonadati</taxon>
        <taxon>Thermodesulfobacteriota</taxon>
        <taxon>Desulfovibrionia</taxon>
        <taxon>Desulfovibrionales</taxon>
        <taxon>Desulfovibrionaceae</taxon>
        <taxon>Fundidesulfovibrio</taxon>
    </lineage>
</organism>
<proteinExistence type="predicted"/>
<dbReference type="AlphaFoldDB" id="A0A7C4ENN2"/>
<evidence type="ECO:0000259" key="1">
    <source>
        <dbReference type="Pfam" id="PF07969"/>
    </source>
</evidence>
<dbReference type="SUPFAM" id="SSF51556">
    <property type="entry name" value="Metallo-dependent hydrolases"/>
    <property type="match status" value="1"/>
</dbReference>
<dbReference type="Pfam" id="PF07969">
    <property type="entry name" value="Amidohydro_3"/>
    <property type="match status" value="1"/>
</dbReference>
<dbReference type="GO" id="GO:0016810">
    <property type="term" value="F:hydrolase activity, acting on carbon-nitrogen (but not peptide) bonds"/>
    <property type="evidence" value="ECO:0007669"/>
    <property type="project" value="InterPro"/>
</dbReference>